<dbReference type="Pfam" id="PF01261">
    <property type="entry name" value="AP_endonuc_2"/>
    <property type="match status" value="1"/>
</dbReference>
<name>A0AA37BQE9_9ARCH</name>
<dbReference type="GO" id="GO:0003677">
    <property type="term" value="F:DNA binding"/>
    <property type="evidence" value="ECO:0007669"/>
    <property type="project" value="InterPro"/>
</dbReference>
<dbReference type="AlphaFoldDB" id="A0AA37BQE9"/>
<dbReference type="InterPro" id="IPR001719">
    <property type="entry name" value="AP_endonuc_2"/>
</dbReference>
<evidence type="ECO:0000313" key="3">
    <source>
        <dbReference type="Proteomes" id="UP000632195"/>
    </source>
</evidence>
<dbReference type="Gene3D" id="3.20.20.150">
    <property type="entry name" value="Divalent-metal-dependent TIM barrel enzymes"/>
    <property type="match status" value="1"/>
</dbReference>
<organism evidence="2 3">
    <name type="scientific">Thermogymnomonas acidicola</name>
    <dbReference type="NCBI Taxonomy" id="399579"/>
    <lineage>
        <taxon>Archaea</taxon>
        <taxon>Methanobacteriati</taxon>
        <taxon>Thermoplasmatota</taxon>
        <taxon>Thermoplasmata</taxon>
        <taxon>Thermoplasmatales</taxon>
        <taxon>Thermogymnomonas</taxon>
    </lineage>
</organism>
<dbReference type="GO" id="GO:0008270">
    <property type="term" value="F:zinc ion binding"/>
    <property type="evidence" value="ECO:0007669"/>
    <property type="project" value="InterPro"/>
</dbReference>
<dbReference type="SMART" id="SM00518">
    <property type="entry name" value="AP2Ec"/>
    <property type="match status" value="1"/>
</dbReference>
<comment type="caution">
    <text evidence="2">The sequence shown here is derived from an EMBL/GenBank/DDBJ whole genome shotgun (WGS) entry which is preliminary data.</text>
</comment>
<accession>A0AA37BQE9</accession>
<proteinExistence type="predicted"/>
<keyword evidence="3" id="KW-1185">Reference proteome</keyword>
<evidence type="ECO:0000313" key="2">
    <source>
        <dbReference type="EMBL" id="GGM67432.1"/>
    </source>
</evidence>
<dbReference type="SUPFAM" id="SSF51658">
    <property type="entry name" value="Xylose isomerase-like"/>
    <property type="match status" value="1"/>
</dbReference>
<gene>
    <name evidence="2" type="ORF">GCM10007108_01870</name>
</gene>
<dbReference type="GO" id="GO:0006281">
    <property type="term" value="P:DNA repair"/>
    <property type="evidence" value="ECO:0007669"/>
    <property type="project" value="InterPro"/>
</dbReference>
<evidence type="ECO:0000259" key="1">
    <source>
        <dbReference type="Pfam" id="PF01261"/>
    </source>
</evidence>
<protein>
    <recommendedName>
        <fullName evidence="1">Xylose isomerase-like TIM barrel domain-containing protein</fullName>
    </recommendedName>
</protein>
<reference evidence="2" key="2">
    <citation type="submission" date="2022-09" db="EMBL/GenBank/DDBJ databases">
        <authorList>
            <person name="Sun Q."/>
            <person name="Ohkuma M."/>
        </authorList>
    </citation>
    <scope>NUCLEOTIDE SEQUENCE</scope>
    <source>
        <strain evidence="2">JCM 13583</strain>
    </source>
</reference>
<dbReference type="Proteomes" id="UP000632195">
    <property type="component" value="Unassembled WGS sequence"/>
</dbReference>
<reference evidence="2" key="1">
    <citation type="journal article" date="2014" name="Int. J. Syst. Evol. Microbiol.">
        <title>Complete genome sequence of Corynebacterium casei LMG S-19264T (=DSM 44701T), isolated from a smear-ripened cheese.</title>
        <authorList>
            <consortium name="US DOE Joint Genome Institute (JGI-PGF)"/>
            <person name="Walter F."/>
            <person name="Albersmeier A."/>
            <person name="Kalinowski J."/>
            <person name="Ruckert C."/>
        </authorList>
    </citation>
    <scope>NUCLEOTIDE SEQUENCE</scope>
    <source>
        <strain evidence="2">JCM 13583</strain>
    </source>
</reference>
<dbReference type="InterPro" id="IPR013022">
    <property type="entry name" value="Xyl_isomerase-like_TIM-brl"/>
</dbReference>
<feature type="domain" description="Xylose isomerase-like TIM barrel" evidence="1">
    <location>
        <begin position="105"/>
        <end position="298"/>
    </location>
</feature>
<dbReference type="InterPro" id="IPR036237">
    <property type="entry name" value="Xyl_isomerase-like_sf"/>
</dbReference>
<sequence>MFRFGLAGIPLTSKGRTFIDSVEDTHNLGLNALEVQLLRVNVQSVPAEEYSGMRPRDVEDCIIVDVLRQDEDGIYKGIGVDTVIEEGDIVEELFWNLARNYDELHDGGELAKELDVLLSIHAPYYMDLLNDEEIGDKSYTHLRWSLIIGKAMEAKRVITHTGFYRGGKKESLKKAMEVYTRITSQFSTERGYPYLGVETSGKTEIFGTEQEVISLAKKIPDIEPILNFPHVHSLGNGSLLEVSDFEKVMEEFSRYKKGDLYTEFAGVEYADGNEKKITAIKHGDLKFETLAEAMMNYDDDMTVISFSPLLEHDAQYMNIIFMRSYSRHMQKKSVTKKQVA</sequence>
<dbReference type="RefSeq" id="WP_188679540.1">
    <property type="nucleotide sequence ID" value="NZ_BMNY01000001.1"/>
</dbReference>
<dbReference type="EMBL" id="BMNY01000001">
    <property type="protein sequence ID" value="GGM67432.1"/>
    <property type="molecule type" value="Genomic_DNA"/>
</dbReference>